<organism evidence="2 3">
    <name type="scientific">Desulfomonile tiedjei (strain ATCC 49306 / DSM 6799 / DCB-1)</name>
    <dbReference type="NCBI Taxonomy" id="706587"/>
    <lineage>
        <taxon>Bacteria</taxon>
        <taxon>Pseudomonadati</taxon>
        <taxon>Thermodesulfobacteriota</taxon>
        <taxon>Desulfomonilia</taxon>
        <taxon>Desulfomonilales</taxon>
        <taxon>Desulfomonilaceae</taxon>
        <taxon>Desulfomonile</taxon>
    </lineage>
</organism>
<feature type="domain" description="PRC-barrel" evidence="1">
    <location>
        <begin position="5"/>
        <end position="76"/>
    </location>
</feature>
<dbReference type="eggNOG" id="COG3861">
    <property type="taxonomic scope" value="Bacteria"/>
</dbReference>
<name>I4C290_DESTA</name>
<dbReference type="EMBL" id="CP003360">
    <property type="protein sequence ID" value="AFM23681.1"/>
    <property type="molecule type" value="Genomic_DNA"/>
</dbReference>
<protein>
    <submittedName>
        <fullName evidence="2">PRC-barrel protein</fullName>
    </submittedName>
</protein>
<evidence type="ECO:0000313" key="3">
    <source>
        <dbReference type="Proteomes" id="UP000006055"/>
    </source>
</evidence>
<sequence>MLHSVDKLQDYEIVATDGHIGKVRGFYFDSDTWEIHYLLVDTSKWLPGRKVLISPVEIQKIDVDNKFLSVNLTQDQIQNSPAIEEDAPLSATMDDLNAYYGWRGGRKEGLRPESGFGEKAAGYSDMGLTEASLYEGVTEFGEESEFADEDLELRGTQEVMGFYIEADDGDIGHVEDFVIDDEKWTVAFIVIDTRNWWPGKKVLVSPDWIDEIGWDDKRVFVQLTREQIKNSPEYDQDNLPGMDYEQKFYGHYREPGWLEHKEASFDEESRRL</sequence>
<dbReference type="Pfam" id="PF05239">
    <property type="entry name" value="PRC"/>
    <property type="match status" value="1"/>
</dbReference>
<dbReference type="KEGG" id="dti:Desti_0963"/>
<reference evidence="3" key="1">
    <citation type="submission" date="2012-06" db="EMBL/GenBank/DDBJ databases">
        <title>Complete sequence of chromosome of Desulfomonile tiedjei DSM 6799.</title>
        <authorList>
            <person name="Lucas S."/>
            <person name="Copeland A."/>
            <person name="Lapidus A."/>
            <person name="Glavina del Rio T."/>
            <person name="Dalin E."/>
            <person name="Tice H."/>
            <person name="Bruce D."/>
            <person name="Goodwin L."/>
            <person name="Pitluck S."/>
            <person name="Peters L."/>
            <person name="Ovchinnikova G."/>
            <person name="Zeytun A."/>
            <person name="Lu M."/>
            <person name="Kyrpides N."/>
            <person name="Mavromatis K."/>
            <person name="Ivanova N."/>
            <person name="Brettin T."/>
            <person name="Detter J.C."/>
            <person name="Han C."/>
            <person name="Larimer F."/>
            <person name="Land M."/>
            <person name="Hauser L."/>
            <person name="Markowitz V."/>
            <person name="Cheng J.-F."/>
            <person name="Hugenholtz P."/>
            <person name="Woyke T."/>
            <person name="Wu D."/>
            <person name="Spring S."/>
            <person name="Schroeder M."/>
            <person name="Brambilla E."/>
            <person name="Klenk H.-P."/>
            <person name="Eisen J.A."/>
        </authorList>
    </citation>
    <scope>NUCLEOTIDE SEQUENCE [LARGE SCALE GENOMIC DNA]</scope>
    <source>
        <strain evidence="3">ATCC 49306 / DSM 6799 / DCB-1</strain>
    </source>
</reference>
<dbReference type="HOGENOM" id="CLU_1065156_0_0_7"/>
<proteinExistence type="predicted"/>
<dbReference type="Proteomes" id="UP000006055">
    <property type="component" value="Chromosome"/>
</dbReference>
<keyword evidence="3" id="KW-1185">Reference proteome</keyword>
<dbReference type="InterPro" id="IPR027275">
    <property type="entry name" value="PRC-brl_dom"/>
</dbReference>
<dbReference type="PATRIC" id="fig|706587.4.peg.1104"/>
<evidence type="ECO:0000313" key="2">
    <source>
        <dbReference type="EMBL" id="AFM23681.1"/>
    </source>
</evidence>
<dbReference type="OrthoDB" id="9793882at2"/>
<evidence type="ECO:0000259" key="1">
    <source>
        <dbReference type="Pfam" id="PF05239"/>
    </source>
</evidence>
<dbReference type="STRING" id="706587.Desti_0963"/>
<dbReference type="InterPro" id="IPR011033">
    <property type="entry name" value="PRC_barrel-like_sf"/>
</dbReference>
<dbReference type="GO" id="GO:0030077">
    <property type="term" value="C:plasma membrane light-harvesting complex"/>
    <property type="evidence" value="ECO:0007669"/>
    <property type="project" value="InterPro"/>
</dbReference>
<dbReference type="SUPFAM" id="SSF50346">
    <property type="entry name" value="PRC-barrel domain"/>
    <property type="match status" value="2"/>
</dbReference>
<dbReference type="GO" id="GO:0019684">
    <property type="term" value="P:photosynthesis, light reaction"/>
    <property type="evidence" value="ECO:0007669"/>
    <property type="project" value="InterPro"/>
</dbReference>
<dbReference type="AlphaFoldDB" id="I4C290"/>
<dbReference type="InterPro" id="IPR014747">
    <property type="entry name" value="Bac_photo_RC_H_C"/>
</dbReference>
<dbReference type="Gene3D" id="3.90.50.10">
    <property type="entry name" value="Photosynthetic Reaction Center, subunit H, domain 2"/>
    <property type="match status" value="2"/>
</dbReference>
<accession>I4C290</accession>
<gene>
    <name evidence="2" type="ordered locus">Desti_0963</name>
</gene>
<dbReference type="RefSeq" id="WP_014808836.1">
    <property type="nucleotide sequence ID" value="NC_018025.1"/>
</dbReference>